<proteinExistence type="predicted"/>
<keyword evidence="1" id="KW-0472">Membrane</keyword>
<feature type="transmembrane region" description="Helical" evidence="1">
    <location>
        <begin position="198"/>
        <end position="216"/>
    </location>
</feature>
<evidence type="ECO:0000256" key="1">
    <source>
        <dbReference type="SAM" id="Phobius"/>
    </source>
</evidence>
<geneLocation type="plasmid" evidence="2 3">
    <name>unnamed1</name>
</geneLocation>
<keyword evidence="3" id="KW-1185">Reference proteome</keyword>
<gene>
    <name evidence="2" type="ORF">HUW51_00225</name>
</gene>
<accession>A0A7G7G233</accession>
<feature type="transmembrane region" description="Helical" evidence="1">
    <location>
        <begin position="157"/>
        <end position="178"/>
    </location>
</feature>
<dbReference type="EMBL" id="CP055154">
    <property type="protein sequence ID" value="QNF31217.1"/>
    <property type="molecule type" value="Genomic_DNA"/>
</dbReference>
<feature type="transmembrane region" description="Helical" evidence="1">
    <location>
        <begin position="12"/>
        <end position="33"/>
    </location>
</feature>
<keyword evidence="2" id="KW-0614">Plasmid</keyword>
<dbReference type="AlphaFoldDB" id="A0A7G7G233"/>
<organism evidence="2 3">
    <name type="scientific">Adhaeribacter swui</name>
    <dbReference type="NCBI Taxonomy" id="2086471"/>
    <lineage>
        <taxon>Bacteria</taxon>
        <taxon>Pseudomonadati</taxon>
        <taxon>Bacteroidota</taxon>
        <taxon>Cytophagia</taxon>
        <taxon>Cytophagales</taxon>
        <taxon>Hymenobacteraceae</taxon>
        <taxon>Adhaeribacter</taxon>
    </lineage>
</organism>
<dbReference type="RefSeq" id="WP_185269899.1">
    <property type="nucleotide sequence ID" value="NZ_CP055154.1"/>
</dbReference>
<protein>
    <submittedName>
        <fullName evidence="2">Uncharacterized protein</fullName>
    </submittedName>
</protein>
<keyword evidence="1" id="KW-0812">Transmembrane</keyword>
<keyword evidence="1" id="KW-1133">Transmembrane helix</keyword>
<reference evidence="2 3" key="1">
    <citation type="journal article" date="2018" name="Int. J. Syst. Evol. Microbiol.">
        <title>Adhaeribacter swui sp. nov., isolated from wet mud.</title>
        <authorList>
            <person name="Kim D.U."/>
            <person name="Kim K.W."/>
            <person name="Kang M.S."/>
            <person name="Kim J.Y."/>
            <person name="Jang J.H."/>
            <person name="Kim M.K."/>
        </authorList>
    </citation>
    <scope>NUCLEOTIDE SEQUENCE [LARGE SCALE GENOMIC DNA]</scope>
    <source>
        <strain evidence="2 3">KCTC 52873</strain>
        <plasmid evidence="2">unnamed1</plasmid>
    </source>
</reference>
<feature type="transmembrane region" description="Helical" evidence="1">
    <location>
        <begin position="48"/>
        <end position="71"/>
    </location>
</feature>
<name>A0A7G7G233_9BACT</name>
<dbReference type="Proteomes" id="UP000515237">
    <property type="component" value="Plasmid unnamed1"/>
</dbReference>
<evidence type="ECO:0000313" key="3">
    <source>
        <dbReference type="Proteomes" id="UP000515237"/>
    </source>
</evidence>
<sequence>MGEIRASLYDIFGYLLPGLVGVVAIRLLAWVIIYPDHILNITPLSNSIFLFAIGLVSYIVGHFIHAVGNWLPITKSVKLDAYQNHTSRSSLNFIGRYLDQYKLSQETITLINEALSRKFGSEYLKLNNDEKFNLIDEYRILSEKENEREIFTYREGFYRGMVISLLFLWIAIGFSLFYKNFAVTTGNVLFAIHHNERMFMFLATPVGIIGFWRRMVRFSSYRLRSAISLFLVLSKD</sequence>
<dbReference type="KEGG" id="aswu:HUW51_00225"/>
<evidence type="ECO:0000313" key="2">
    <source>
        <dbReference type="EMBL" id="QNF31217.1"/>
    </source>
</evidence>